<feature type="DNA-binding region" evidence="8">
    <location>
        <begin position="55"/>
        <end position="78"/>
    </location>
</feature>
<evidence type="ECO:0000256" key="5">
    <source>
        <dbReference type="ARBA" id="ARBA00023015"/>
    </source>
</evidence>
<keyword evidence="7 8" id="KW-0804">Transcription</keyword>
<evidence type="ECO:0000256" key="8">
    <source>
        <dbReference type="HAMAP-Rule" id="MF_00475"/>
    </source>
</evidence>
<comment type="caution">
    <text evidence="9">The sequence shown here is derived from an EMBL/GenBank/DDBJ whole genome shotgun (WGS) entry which is preliminary data.</text>
</comment>
<keyword evidence="4 8" id="KW-0678">Repressor</keyword>
<dbReference type="Proteomes" id="UP001501600">
    <property type="component" value="Unassembled WGS sequence"/>
</dbReference>
<dbReference type="PANTHER" id="PTHR38025">
    <property type="entry name" value="TRP OPERON REPRESSOR"/>
    <property type="match status" value="1"/>
</dbReference>
<evidence type="ECO:0000313" key="9">
    <source>
        <dbReference type="EMBL" id="GAA5192412.1"/>
    </source>
</evidence>
<sequence length="94" mass="10145">MVDGRWQALLGLLAQESSEAGLDTLLRLLLSHDERQSVAGRLEVFKALLAGDRSQRQISADLGISIATITRASNTLKTLNSAERERLSVALGLS</sequence>
<dbReference type="HAMAP" id="MF_00475">
    <property type="entry name" value="Trp_repressor"/>
    <property type="match status" value="1"/>
</dbReference>
<dbReference type="InterPro" id="IPR038116">
    <property type="entry name" value="TrpR-like_sf"/>
</dbReference>
<evidence type="ECO:0000256" key="3">
    <source>
        <dbReference type="ARBA" id="ARBA00022490"/>
    </source>
</evidence>
<dbReference type="Pfam" id="PF01371">
    <property type="entry name" value="Trp_repressor"/>
    <property type="match status" value="1"/>
</dbReference>
<protein>
    <recommendedName>
        <fullName evidence="8">Trp operon repressor homolog</fullName>
    </recommendedName>
</protein>
<evidence type="ECO:0000256" key="2">
    <source>
        <dbReference type="ARBA" id="ARBA00007027"/>
    </source>
</evidence>
<dbReference type="InterPro" id="IPR000831">
    <property type="entry name" value="Trp_repress"/>
</dbReference>
<dbReference type="InterPro" id="IPR013335">
    <property type="entry name" value="Trp_repress_bac"/>
</dbReference>
<dbReference type="RefSeq" id="WP_345317074.1">
    <property type="nucleotide sequence ID" value="NZ_BAABLF010000013.1"/>
</dbReference>
<name>A0ABP9S9G1_9GAMM</name>
<keyword evidence="10" id="KW-1185">Reference proteome</keyword>
<dbReference type="InterPro" id="IPR010921">
    <property type="entry name" value="Trp_repressor/repl_initiator"/>
</dbReference>
<dbReference type="Gene3D" id="1.10.1270.10">
    <property type="entry name" value="TrpR-like"/>
    <property type="match status" value="1"/>
</dbReference>
<keyword evidence="6 8" id="KW-0238">DNA-binding</keyword>
<comment type="function">
    <text evidence="8">This protein is an aporepressor. When complexed with L-tryptophan it binds the operator region of the trp operon and prevents the initiation of transcription.</text>
</comment>
<keyword evidence="3 8" id="KW-0963">Cytoplasm</keyword>
<keyword evidence="5 8" id="KW-0805">Transcription regulation</keyword>
<comment type="subunit">
    <text evidence="8">Homodimer.</text>
</comment>
<gene>
    <name evidence="8 9" type="primary">trpR</name>
    <name evidence="9" type="ORF">GCM10025772_21590</name>
</gene>
<dbReference type="EMBL" id="BAABLF010000013">
    <property type="protein sequence ID" value="GAA5192412.1"/>
    <property type="molecule type" value="Genomic_DNA"/>
</dbReference>
<dbReference type="SUPFAM" id="SSF48295">
    <property type="entry name" value="TrpR-like"/>
    <property type="match status" value="1"/>
</dbReference>
<comment type="similarity">
    <text evidence="2 8">Belongs to the TrpR family.</text>
</comment>
<evidence type="ECO:0000256" key="1">
    <source>
        <dbReference type="ARBA" id="ARBA00004496"/>
    </source>
</evidence>
<proteinExistence type="inferred from homology"/>
<evidence type="ECO:0000313" key="10">
    <source>
        <dbReference type="Proteomes" id="UP001501600"/>
    </source>
</evidence>
<evidence type="ECO:0000256" key="7">
    <source>
        <dbReference type="ARBA" id="ARBA00023163"/>
    </source>
</evidence>
<dbReference type="NCBIfam" id="TIGR01321">
    <property type="entry name" value="TrpR"/>
    <property type="match status" value="1"/>
</dbReference>
<evidence type="ECO:0000256" key="6">
    <source>
        <dbReference type="ARBA" id="ARBA00023125"/>
    </source>
</evidence>
<organism evidence="9 10">
    <name type="scientific">Ferrimonas gelatinilytica</name>
    <dbReference type="NCBI Taxonomy" id="1255257"/>
    <lineage>
        <taxon>Bacteria</taxon>
        <taxon>Pseudomonadati</taxon>
        <taxon>Pseudomonadota</taxon>
        <taxon>Gammaproteobacteria</taxon>
        <taxon>Alteromonadales</taxon>
        <taxon>Ferrimonadaceae</taxon>
        <taxon>Ferrimonas</taxon>
    </lineage>
</organism>
<dbReference type="PIRSF" id="PIRSF003196">
    <property type="entry name" value="Trp_repressor"/>
    <property type="match status" value="1"/>
</dbReference>
<reference evidence="10" key="1">
    <citation type="journal article" date="2019" name="Int. J. Syst. Evol. Microbiol.">
        <title>The Global Catalogue of Microorganisms (GCM) 10K type strain sequencing project: providing services to taxonomists for standard genome sequencing and annotation.</title>
        <authorList>
            <consortium name="The Broad Institute Genomics Platform"/>
            <consortium name="The Broad Institute Genome Sequencing Center for Infectious Disease"/>
            <person name="Wu L."/>
            <person name="Ma J."/>
        </authorList>
    </citation>
    <scope>NUCLEOTIDE SEQUENCE [LARGE SCALE GENOMIC DNA]</scope>
    <source>
        <strain evidence="10">JCM 18720</strain>
    </source>
</reference>
<dbReference type="PANTHER" id="PTHR38025:SF1">
    <property type="entry name" value="TRP OPERON REPRESSOR"/>
    <property type="match status" value="1"/>
</dbReference>
<evidence type="ECO:0000256" key="4">
    <source>
        <dbReference type="ARBA" id="ARBA00022491"/>
    </source>
</evidence>
<comment type="subcellular location">
    <subcellularLocation>
        <location evidence="1 8">Cytoplasm</location>
    </subcellularLocation>
</comment>
<accession>A0ABP9S9G1</accession>